<organism evidence="3">
    <name type="scientific">Tanacetum cinerariifolium</name>
    <name type="common">Dalmatian daisy</name>
    <name type="synonym">Chrysanthemum cinerariifolium</name>
    <dbReference type="NCBI Taxonomy" id="118510"/>
    <lineage>
        <taxon>Eukaryota</taxon>
        <taxon>Viridiplantae</taxon>
        <taxon>Streptophyta</taxon>
        <taxon>Embryophyta</taxon>
        <taxon>Tracheophyta</taxon>
        <taxon>Spermatophyta</taxon>
        <taxon>Magnoliopsida</taxon>
        <taxon>eudicotyledons</taxon>
        <taxon>Gunneridae</taxon>
        <taxon>Pentapetalae</taxon>
        <taxon>asterids</taxon>
        <taxon>campanulids</taxon>
        <taxon>Asterales</taxon>
        <taxon>Asteraceae</taxon>
        <taxon>Asteroideae</taxon>
        <taxon>Anthemideae</taxon>
        <taxon>Anthemidinae</taxon>
        <taxon>Tanacetum</taxon>
    </lineage>
</organism>
<accession>A0A699J221</accession>
<feature type="non-terminal residue" evidence="3">
    <location>
        <position position="1"/>
    </location>
</feature>
<proteinExistence type="predicted"/>
<dbReference type="EMBL" id="BKCJ010361791">
    <property type="protein sequence ID" value="GFA05361.1"/>
    <property type="molecule type" value="Genomic_DNA"/>
</dbReference>
<feature type="domain" description="CUB" evidence="2">
    <location>
        <begin position="83"/>
        <end position="211"/>
    </location>
</feature>
<evidence type="ECO:0000313" key="3">
    <source>
        <dbReference type="EMBL" id="GFA05361.1"/>
    </source>
</evidence>
<name>A0A699J221_TANCI</name>
<evidence type="ECO:0000259" key="2">
    <source>
        <dbReference type="PROSITE" id="PS01180"/>
    </source>
</evidence>
<gene>
    <name evidence="3" type="ORF">Tci_577333</name>
</gene>
<evidence type="ECO:0000256" key="1">
    <source>
        <dbReference type="ARBA" id="ARBA00023157"/>
    </source>
</evidence>
<dbReference type="InterPro" id="IPR000859">
    <property type="entry name" value="CUB_dom"/>
</dbReference>
<reference evidence="3" key="1">
    <citation type="journal article" date="2019" name="Sci. Rep.">
        <title>Draft genome of Tanacetum cinerariifolium, the natural source of mosquito coil.</title>
        <authorList>
            <person name="Yamashiro T."/>
            <person name="Shiraishi A."/>
            <person name="Satake H."/>
            <person name="Nakayama K."/>
        </authorList>
    </citation>
    <scope>NUCLEOTIDE SEQUENCE</scope>
</reference>
<protein>
    <recommendedName>
        <fullName evidence="2">CUB domain-containing protein</fullName>
    </recommendedName>
</protein>
<comment type="caution">
    <text evidence="3">The sequence shown here is derived from an EMBL/GenBank/DDBJ whole genome shotgun (WGS) entry which is preliminary data.</text>
</comment>
<dbReference type="PROSITE" id="PS01180">
    <property type="entry name" value="CUB"/>
    <property type="match status" value="1"/>
</dbReference>
<dbReference type="AlphaFoldDB" id="A0A699J221"/>
<sequence length="350" mass="39508">CTCELGGKCAHYGYNCPPKVPIIPDPKPFNNQTIDELLQTLPCFDLTCYSGDGNSFTYDFTSNLVHDSPNVFNPPPQLPLYSCEFYGNDASYGDYCTPQIPICYDDDEDCTIAITPILSIEEPNNSLSMMDEHLDTILEIESDEFIKSCVENLVLIQSEFEGIPGNMCDVPFHDNSLPLDVSKDQFKDFSDFNDDSTSIDDDSFSIDNIKIDDDILLTIKDNILHEKLLNINLLIANIKETNTFDNSLPEFQTFYFDLEEISSGSTTTRSDISLPDYEAFYDDHIKEISSGSTTTRSDISLPDYEAFYDDHIKEISSGSTTTHFNSSLYDSFIFDLSINSFPPFDRSDFL</sequence>
<keyword evidence="1" id="KW-1015">Disulfide bond</keyword>